<feature type="non-terminal residue" evidence="2">
    <location>
        <position position="1"/>
    </location>
</feature>
<protein>
    <submittedName>
        <fullName evidence="2">Uncharacterized protein</fullName>
    </submittedName>
</protein>
<comment type="caution">
    <text evidence="2">The sequence shown here is derived from an EMBL/GenBank/DDBJ whole genome shotgun (WGS) entry which is preliminary data.</text>
</comment>
<reference evidence="2 3" key="1">
    <citation type="submission" date="2016-06" db="EMBL/GenBank/DDBJ databases">
        <title>Evolution of pathogenesis and genome organization in the Tremellales.</title>
        <authorList>
            <person name="Cuomo C."/>
            <person name="Litvintseva A."/>
            <person name="Heitman J."/>
            <person name="Chen Y."/>
            <person name="Sun S."/>
            <person name="Springer D."/>
            <person name="Dromer F."/>
            <person name="Young S."/>
            <person name="Zeng Q."/>
            <person name="Chapman S."/>
            <person name="Gujja S."/>
            <person name="Saif S."/>
            <person name="Birren B."/>
        </authorList>
    </citation>
    <scope>NUCLEOTIDE SEQUENCE [LARGE SCALE GENOMIC DNA]</scope>
    <source>
        <strain evidence="2 3">CBS 7118</strain>
    </source>
</reference>
<sequence>GMAADDEMERLQKNAEEHIQHRHDEMMLVEKEKMKAEKERMKAEKERVEIEKKKAEQQCRPPN</sequence>
<proteinExistence type="predicted"/>
<gene>
    <name evidence="2" type="ORF">L198_05239</name>
</gene>
<evidence type="ECO:0000313" key="2">
    <source>
        <dbReference type="EMBL" id="ODN93378.1"/>
    </source>
</evidence>
<dbReference type="Proteomes" id="UP000094819">
    <property type="component" value="Unassembled WGS sequence"/>
</dbReference>
<dbReference type="AlphaFoldDB" id="A0A1E3IXW2"/>
<name>A0A1E3IXW2_9TREE</name>
<keyword evidence="3" id="KW-1185">Reference proteome</keyword>
<dbReference type="RefSeq" id="XP_019030483.1">
    <property type="nucleotide sequence ID" value="XM_019177330.1"/>
</dbReference>
<evidence type="ECO:0000313" key="3">
    <source>
        <dbReference type="Proteomes" id="UP000094819"/>
    </source>
</evidence>
<feature type="compositionally biased region" description="Basic and acidic residues" evidence="1">
    <location>
        <begin position="37"/>
        <end position="57"/>
    </location>
</feature>
<accession>A0A1E3IXW2</accession>
<dbReference type="GeneID" id="30194452"/>
<dbReference type="EMBL" id="AWGH01000016">
    <property type="protein sequence ID" value="ODN93378.1"/>
    <property type="molecule type" value="Genomic_DNA"/>
</dbReference>
<organism evidence="2 3">
    <name type="scientific">Cryptococcus wingfieldii CBS 7118</name>
    <dbReference type="NCBI Taxonomy" id="1295528"/>
    <lineage>
        <taxon>Eukaryota</taxon>
        <taxon>Fungi</taxon>
        <taxon>Dikarya</taxon>
        <taxon>Basidiomycota</taxon>
        <taxon>Agaricomycotina</taxon>
        <taxon>Tremellomycetes</taxon>
        <taxon>Tremellales</taxon>
        <taxon>Cryptococcaceae</taxon>
        <taxon>Cryptococcus</taxon>
    </lineage>
</organism>
<feature type="region of interest" description="Disordered" evidence="1">
    <location>
        <begin position="37"/>
        <end position="63"/>
    </location>
</feature>
<evidence type="ECO:0000256" key="1">
    <source>
        <dbReference type="SAM" id="MobiDB-lite"/>
    </source>
</evidence>